<name>A0A816V0Y3_BRANA</name>
<gene>
    <name evidence="1" type="ORF">DARMORV10_C08P40750.1</name>
</gene>
<accession>A0A816V0Y3</accession>
<proteinExistence type="predicted"/>
<evidence type="ECO:0000313" key="1">
    <source>
        <dbReference type="EMBL" id="CAF2114262.1"/>
    </source>
</evidence>
<organism evidence="1">
    <name type="scientific">Brassica napus</name>
    <name type="common">Rape</name>
    <dbReference type="NCBI Taxonomy" id="3708"/>
    <lineage>
        <taxon>Eukaryota</taxon>
        <taxon>Viridiplantae</taxon>
        <taxon>Streptophyta</taxon>
        <taxon>Embryophyta</taxon>
        <taxon>Tracheophyta</taxon>
        <taxon>Spermatophyta</taxon>
        <taxon>Magnoliopsida</taxon>
        <taxon>eudicotyledons</taxon>
        <taxon>Gunneridae</taxon>
        <taxon>Pentapetalae</taxon>
        <taxon>rosids</taxon>
        <taxon>malvids</taxon>
        <taxon>Brassicales</taxon>
        <taxon>Brassicaceae</taxon>
        <taxon>Brassiceae</taxon>
        <taxon>Brassica</taxon>
    </lineage>
</organism>
<dbReference type="Proteomes" id="UP001295469">
    <property type="component" value="Chromosome C08"/>
</dbReference>
<dbReference type="EMBL" id="HG994372">
    <property type="protein sequence ID" value="CAF2114262.1"/>
    <property type="molecule type" value="Genomic_DNA"/>
</dbReference>
<protein>
    <submittedName>
        <fullName evidence="1">(rape) hypothetical protein</fullName>
    </submittedName>
</protein>
<sequence>MKGESLSFRFGWCFNDETQTTERIMAGLQIDRFVTTAVVYVPGGYNHPGDDMTGAGA</sequence>
<reference evidence="1" key="1">
    <citation type="submission" date="2021-01" db="EMBL/GenBank/DDBJ databases">
        <authorList>
            <consortium name="Genoscope - CEA"/>
            <person name="William W."/>
        </authorList>
    </citation>
    <scope>NUCLEOTIDE SEQUENCE</scope>
</reference>
<dbReference type="AlphaFoldDB" id="A0A816V0Y3"/>